<dbReference type="SMART" id="SM00065">
    <property type="entry name" value="GAF"/>
    <property type="match status" value="1"/>
</dbReference>
<evidence type="ECO:0000313" key="6">
    <source>
        <dbReference type="EMBL" id="NJP42474.1"/>
    </source>
</evidence>
<dbReference type="InterPro" id="IPR036457">
    <property type="entry name" value="PPM-type-like_dom_sf"/>
</dbReference>
<proteinExistence type="predicted"/>
<dbReference type="Proteomes" id="UP000734511">
    <property type="component" value="Unassembled WGS sequence"/>
</dbReference>
<evidence type="ECO:0000256" key="2">
    <source>
        <dbReference type="SAM" id="MobiDB-lite"/>
    </source>
</evidence>
<feature type="domain" description="PAS" evidence="4">
    <location>
        <begin position="334"/>
        <end position="400"/>
    </location>
</feature>
<evidence type="ECO:0000259" key="4">
    <source>
        <dbReference type="SMART" id="SM00091"/>
    </source>
</evidence>
<dbReference type="InterPro" id="IPR003018">
    <property type="entry name" value="GAF"/>
</dbReference>
<dbReference type="Pfam" id="PF07228">
    <property type="entry name" value="SpoIIE"/>
    <property type="match status" value="1"/>
</dbReference>
<dbReference type="Gene3D" id="3.30.565.10">
    <property type="entry name" value="Histidine kinase-like ATPase, C-terminal domain"/>
    <property type="match status" value="1"/>
</dbReference>
<dbReference type="SMART" id="SM00091">
    <property type="entry name" value="PAS"/>
    <property type="match status" value="2"/>
</dbReference>
<dbReference type="PANTHER" id="PTHR43156:SF2">
    <property type="entry name" value="STAGE II SPORULATION PROTEIN E"/>
    <property type="match status" value="1"/>
</dbReference>
<dbReference type="InterPro" id="IPR001932">
    <property type="entry name" value="PPM-type_phosphatase-like_dom"/>
</dbReference>
<gene>
    <name evidence="6" type="ORF">HCN08_03455</name>
</gene>
<protein>
    <submittedName>
        <fullName evidence="6">SpoIIE family protein phosphatase</fullName>
    </submittedName>
</protein>
<dbReference type="CDD" id="cd16936">
    <property type="entry name" value="HATPase_RsbW-like"/>
    <property type="match status" value="1"/>
</dbReference>
<name>A0ABX0ZJU0_9ACTN</name>
<keyword evidence="7" id="KW-1185">Reference proteome</keyword>
<dbReference type="InterPro" id="IPR036890">
    <property type="entry name" value="HATPase_C_sf"/>
</dbReference>
<accession>A0ABX0ZJU0</accession>
<dbReference type="InterPro" id="IPR035965">
    <property type="entry name" value="PAS-like_dom_sf"/>
</dbReference>
<sequence length="994" mass="105223">MDAAPGGLGVERGDALRLRMVEAEAAGGMGEPDLLRVALQQAVAALCGFGGLVHLAGEEGVLRLAVANGLPAGLARRWDEVASQAATAPSLAVSRGRVVWSPRWPEAGQGGGPGAEGVDEGGWAPTEPAGEVPGGAAGAVGVGDVPGGVVAAPILVGGMPIGAVSVLVAEAPDIARQGFLGQLAQAVGRRLTHTRQPRSGTAPWWQEPFGVREQVMRQISVGTWSWDLDSGLLDVDDVTEKLIPAAGLDPATWDHRIETWMERIHPDDRPGVQEAIETALATGQPYAVEYRVVGADRSISWLELRAAVDCDETGRALRMSGTAWNVTARHSQAAWLVGLIEQHPDPIYVLSADDRVQWINQAARDQDGGTGADLLGEIPWEKLPRLAGQGIPELLARARATPGQAVTTQMTYDGPDREMSSWTVRAVDVGGFVAAQLADVTAQKAAEMAQADRSRRMAELNAALIRALGTEQVVAALTRHVLPMFGAEGLIVHDLSEPVPRLVAATGYSAEFRAELEAPGWPVRLAEVTASPQPRFFSTPAELEAAWPTLAPLARHGGKSAWAVLPLSVNDRRVGSCIISWSAPRPFHEYEKSLLGTIAVIIAQALAKARLYEEARHRAERLQEELMPGTLPPTVGVRTAARYRLAAGEEVGGDWYDTIPLPGGRTLAIIGDVRGHGLEQAIAMGILRHAALTVATLDLPVDEIMAHLNDAAGRLGPLTATCMLVLYDATTGECSVAGAGHPPPVLLTPGGKAHEAELSPGQPLGQASVPAPVSGTELADGSVLVLYSDGLVDGTRRDVTPLTELLTRYGATAPLPQDVERRDAWLDTLCETIAEQLPPDPGRVDDAALMALATSRVPPERIAAWDLPWEPESARLGRSLAADRIDAWGLGELADTATLVVSELIGNAVRHAVGIGADVADDRAGVLRLRLLHLADGELTCEVYDGSQATPRVRHPLLDDEFGRGLQLVAVTAERWGTRYTEGGKCIWATVTDV</sequence>
<feature type="region of interest" description="Disordered" evidence="2">
    <location>
        <begin position="103"/>
        <end position="135"/>
    </location>
</feature>
<dbReference type="CDD" id="cd00130">
    <property type="entry name" value="PAS"/>
    <property type="match status" value="2"/>
</dbReference>
<dbReference type="Gene3D" id="3.30.450.20">
    <property type="entry name" value="PAS domain"/>
    <property type="match status" value="2"/>
</dbReference>
<dbReference type="SMART" id="SM00331">
    <property type="entry name" value="PP2C_SIG"/>
    <property type="match status" value="1"/>
</dbReference>
<dbReference type="SUPFAM" id="SSF55785">
    <property type="entry name" value="PYP-like sensor domain (PAS domain)"/>
    <property type="match status" value="2"/>
</dbReference>
<dbReference type="SUPFAM" id="SSF81606">
    <property type="entry name" value="PP2C-like"/>
    <property type="match status" value="1"/>
</dbReference>
<comment type="caution">
    <text evidence="6">The sequence shown here is derived from an EMBL/GenBank/DDBJ whole genome shotgun (WGS) entry which is preliminary data.</text>
</comment>
<evidence type="ECO:0000256" key="1">
    <source>
        <dbReference type="ARBA" id="ARBA00022801"/>
    </source>
</evidence>
<dbReference type="Gene3D" id="3.60.40.10">
    <property type="entry name" value="PPM-type phosphatase domain"/>
    <property type="match status" value="1"/>
</dbReference>
<evidence type="ECO:0000259" key="5">
    <source>
        <dbReference type="SMART" id="SM00331"/>
    </source>
</evidence>
<dbReference type="SUPFAM" id="SSF55781">
    <property type="entry name" value="GAF domain-like"/>
    <property type="match status" value="1"/>
</dbReference>
<dbReference type="EMBL" id="JAATEJ010000002">
    <property type="protein sequence ID" value="NJP42474.1"/>
    <property type="molecule type" value="Genomic_DNA"/>
</dbReference>
<keyword evidence="1" id="KW-0378">Hydrolase</keyword>
<dbReference type="Gene3D" id="2.10.70.100">
    <property type="match status" value="1"/>
</dbReference>
<dbReference type="RefSeq" id="WP_167981352.1">
    <property type="nucleotide sequence ID" value="NZ_JAATEJ010000002.1"/>
</dbReference>
<dbReference type="InterPro" id="IPR000014">
    <property type="entry name" value="PAS"/>
</dbReference>
<evidence type="ECO:0000313" key="7">
    <source>
        <dbReference type="Proteomes" id="UP000734511"/>
    </source>
</evidence>
<organism evidence="6 7">
    <name type="scientific">Actinacidiphila epipremni</name>
    <dbReference type="NCBI Taxonomy" id="2053013"/>
    <lineage>
        <taxon>Bacteria</taxon>
        <taxon>Bacillati</taxon>
        <taxon>Actinomycetota</taxon>
        <taxon>Actinomycetes</taxon>
        <taxon>Kitasatosporales</taxon>
        <taxon>Streptomycetaceae</taxon>
        <taxon>Actinacidiphila</taxon>
    </lineage>
</organism>
<dbReference type="Pfam" id="PF08447">
    <property type="entry name" value="PAS_3"/>
    <property type="match status" value="1"/>
</dbReference>
<dbReference type="InterPro" id="IPR029016">
    <property type="entry name" value="GAF-like_dom_sf"/>
</dbReference>
<dbReference type="InterPro" id="IPR052016">
    <property type="entry name" value="Bact_Sigma-Reg"/>
</dbReference>
<dbReference type="PANTHER" id="PTHR43156">
    <property type="entry name" value="STAGE II SPORULATION PROTEIN E-RELATED"/>
    <property type="match status" value="1"/>
</dbReference>
<reference evidence="6 7" key="1">
    <citation type="submission" date="2020-03" db="EMBL/GenBank/DDBJ databases">
        <title>WGS of actinomycetes isolated from Thailand.</title>
        <authorList>
            <person name="Thawai C."/>
        </authorList>
    </citation>
    <scope>NUCLEOTIDE SEQUENCE [LARGE SCALE GENOMIC DNA]</scope>
    <source>
        <strain evidence="6 7">PRB2-1</strain>
    </source>
</reference>
<feature type="domain" description="PPM-type phosphatase" evidence="5">
    <location>
        <begin position="637"/>
        <end position="854"/>
    </location>
</feature>
<dbReference type="Gene3D" id="3.30.450.40">
    <property type="match status" value="1"/>
</dbReference>
<dbReference type="Pfam" id="PF01590">
    <property type="entry name" value="GAF"/>
    <property type="match status" value="1"/>
</dbReference>
<feature type="domain" description="PAS" evidence="4">
    <location>
        <begin position="210"/>
        <end position="281"/>
    </location>
</feature>
<dbReference type="InterPro" id="IPR013655">
    <property type="entry name" value="PAS_fold_3"/>
</dbReference>
<dbReference type="Pfam" id="PF08448">
    <property type="entry name" value="PAS_4"/>
    <property type="match status" value="1"/>
</dbReference>
<feature type="domain" description="GAF" evidence="3">
    <location>
        <begin position="469"/>
        <end position="616"/>
    </location>
</feature>
<dbReference type="InterPro" id="IPR013656">
    <property type="entry name" value="PAS_4"/>
</dbReference>
<evidence type="ECO:0000259" key="3">
    <source>
        <dbReference type="SMART" id="SM00065"/>
    </source>
</evidence>